<proteinExistence type="predicted"/>
<protein>
    <submittedName>
        <fullName evidence="5 7">EGF region</fullName>
    </submittedName>
</protein>
<dbReference type="OrthoDB" id="382013at2759"/>
<dbReference type="PROSITE" id="PS50026">
    <property type="entry name" value="EGF_3"/>
    <property type="match status" value="1"/>
</dbReference>
<evidence type="ECO:0000259" key="4">
    <source>
        <dbReference type="PROSITE" id="PS50026"/>
    </source>
</evidence>
<dbReference type="Gene3D" id="2.10.25.140">
    <property type="match status" value="1"/>
</dbReference>
<dbReference type="AlphaFoldDB" id="A0A068WTE8"/>
<reference evidence="5" key="2">
    <citation type="submission" date="2014-06" db="EMBL/GenBank/DDBJ databases">
        <authorList>
            <person name="Aslett M."/>
        </authorList>
    </citation>
    <scope>NUCLEOTIDE SEQUENCE</scope>
</reference>
<reference evidence="7" key="3">
    <citation type="submission" date="2020-10" db="UniProtKB">
        <authorList>
            <consortium name="WormBaseParasite"/>
        </authorList>
    </citation>
    <scope>IDENTIFICATION</scope>
</reference>
<dbReference type="PROSITE" id="PS00022">
    <property type="entry name" value="EGF_1"/>
    <property type="match status" value="1"/>
</dbReference>
<keyword evidence="3" id="KW-0732">Signal</keyword>
<sequence length="613" mass="66704">MFNLGFRITTLLIPLLLVFRQCQARSNVTMHLGLTYDSSRNCDESPYKVTVCIGHKLDKCRIFGPHLFYVQAACAAYGPKEVIQFEVDSVEEPLRVDATIKATNSDKEFQLQPVTANLTFPRPIDAKTKNLKIILQFQFAYTCVGGYFGELCDVFCSSEAKEYRCSLSGEKICNPGYIKDNETGACIYDRCGSMPNYCLNGGRCVNKAQDEEDALDTTTMPICICPPTRMGARCEIFRSLPLPTAVSITITTTAVIPTTAANSSITSRPSDLVISGTLRHQPKNNVSVARLSKGNGGISQSSGALEQSIPERELWYQVMVFTIIAVCLTILAFGVCLVAGCYVVRLKAKAALLRQAISPILLFIFTLPTSQLSRHQASHFGDMRFVDGECLNSPVTVAPGSVGGGVNGGAGGGIPVYLHRLSSLDYNSQTLQRPPSVRSFALSRTPTASGIPLDTTQTPTEQPFVVANGFNCQADTLAWHPIYRSPAKTWGDFTFDTFARAPPATTATGDVDRSAYGDTLPTVNSPEAYACRHEAYGYLSELHNHLSDNLVTSAPVMNNMLTLRTSSILSPTACQQTSKSPTEVEDSAMDMRKNDFQMAPTSPPSEFADLVIK</sequence>
<feature type="chain" id="PRO_5033210977" evidence="3">
    <location>
        <begin position="25"/>
        <end position="613"/>
    </location>
</feature>
<feature type="disulfide bond" evidence="1">
    <location>
        <begin position="225"/>
        <end position="234"/>
    </location>
</feature>
<evidence type="ECO:0000256" key="2">
    <source>
        <dbReference type="SAM" id="Phobius"/>
    </source>
</evidence>
<reference evidence="5 6" key="1">
    <citation type="journal article" date="2013" name="Nature">
        <title>The genomes of four tapeworm species reveal adaptations to parasitism.</title>
        <authorList>
            <person name="Tsai I.J."/>
            <person name="Zarowiecki M."/>
            <person name="Holroyd N."/>
            <person name="Garciarrubio A."/>
            <person name="Sanchez-Flores A."/>
            <person name="Brooks K.L."/>
            <person name="Tracey A."/>
            <person name="Bobes R.J."/>
            <person name="Fragoso G."/>
            <person name="Sciutto E."/>
            <person name="Aslett M."/>
            <person name="Beasley H."/>
            <person name="Bennett H.M."/>
            <person name="Cai J."/>
            <person name="Camicia F."/>
            <person name="Clark R."/>
            <person name="Cucher M."/>
            <person name="De Silva N."/>
            <person name="Day T.A."/>
            <person name="Deplazes P."/>
            <person name="Estrada K."/>
            <person name="Fernandez C."/>
            <person name="Holland P.W."/>
            <person name="Hou J."/>
            <person name="Hu S."/>
            <person name="Huckvale T."/>
            <person name="Hung S.S."/>
            <person name="Kamenetzky L."/>
            <person name="Keane J.A."/>
            <person name="Kiss F."/>
            <person name="Koziol U."/>
            <person name="Lambert O."/>
            <person name="Liu K."/>
            <person name="Luo X."/>
            <person name="Luo Y."/>
            <person name="Macchiaroli N."/>
            <person name="Nichol S."/>
            <person name="Paps J."/>
            <person name="Parkinson J."/>
            <person name="Pouchkina-Stantcheva N."/>
            <person name="Riddiford N."/>
            <person name="Rosenzvit M."/>
            <person name="Salinas G."/>
            <person name="Wasmuth J.D."/>
            <person name="Zamanian M."/>
            <person name="Zheng Y."/>
            <person name="Cai X."/>
            <person name="Soberon X."/>
            <person name="Olson P.D."/>
            <person name="Laclette J.P."/>
            <person name="Brehm K."/>
            <person name="Berriman M."/>
            <person name="Garciarrubio A."/>
            <person name="Bobes R.J."/>
            <person name="Fragoso G."/>
            <person name="Sanchez-Flores A."/>
            <person name="Estrada K."/>
            <person name="Cevallos M.A."/>
            <person name="Morett E."/>
            <person name="Gonzalez V."/>
            <person name="Portillo T."/>
            <person name="Ochoa-Leyva A."/>
            <person name="Jose M.V."/>
            <person name="Sciutto E."/>
            <person name="Landa A."/>
            <person name="Jimenez L."/>
            <person name="Valdes V."/>
            <person name="Carrero J.C."/>
            <person name="Larralde C."/>
            <person name="Morales-Montor J."/>
            <person name="Limon-Lason J."/>
            <person name="Soberon X."/>
            <person name="Laclette J.P."/>
        </authorList>
    </citation>
    <scope>NUCLEOTIDE SEQUENCE [LARGE SCALE GENOMIC DNA]</scope>
</reference>
<dbReference type="Gene3D" id="2.10.25.10">
    <property type="entry name" value="Laminin"/>
    <property type="match status" value="1"/>
</dbReference>
<comment type="caution">
    <text evidence="1">Lacks conserved residue(s) required for the propagation of feature annotation.</text>
</comment>
<keyword evidence="2" id="KW-0812">Transmembrane</keyword>
<evidence type="ECO:0000256" key="3">
    <source>
        <dbReference type="SAM" id="SignalP"/>
    </source>
</evidence>
<feature type="transmembrane region" description="Helical" evidence="2">
    <location>
        <begin position="314"/>
        <end position="344"/>
    </location>
</feature>
<evidence type="ECO:0000313" key="5">
    <source>
        <dbReference type="EMBL" id="CDS20884.1"/>
    </source>
</evidence>
<gene>
    <name evidence="5" type="ORF">EgrG_000524400</name>
</gene>
<dbReference type="InterPro" id="IPR000742">
    <property type="entry name" value="EGF"/>
</dbReference>
<feature type="transmembrane region" description="Helical" evidence="2">
    <location>
        <begin position="351"/>
        <end position="368"/>
    </location>
</feature>
<dbReference type="EMBL" id="LK028582">
    <property type="protein sequence ID" value="CDS20884.1"/>
    <property type="molecule type" value="Genomic_DNA"/>
</dbReference>
<name>A0A068WTE8_ECHGR</name>
<keyword evidence="1" id="KW-0245">EGF-like domain</keyword>
<keyword evidence="2" id="KW-1133">Transmembrane helix</keyword>
<feature type="domain" description="EGF-like" evidence="4">
    <location>
        <begin position="187"/>
        <end position="235"/>
    </location>
</feature>
<evidence type="ECO:0000313" key="6">
    <source>
        <dbReference type="Proteomes" id="UP000492820"/>
    </source>
</evidence>
<dbReference type="WBParaSite" id="EgrG_000524400">
    <property type="protein sequence ID" value="EgrG_000524400"/>
    <property type="gene ID" value="EgrG_000524400"/>
</dbReference>
<keyword evidence="1" id="KW-1015">Disulfide bond</keyword>
<evidence type="ECO:0000256" key="1">
    <source>
        <dbReference type="PROSITE-ProRule" id="PRU00076"/>
    </source>
</evidence>
<organism evidence="5">
    <name type="scientific">Echinococcus granulosus</name>
    <name type="common">Hydatid tapeworm</name>
    <dbReference type="NCBI Taxonomy" id="6210"/>
    <lineage>
        <taxon>Eukaryota</taxon>
        <taxon>Metazoa</taxon>
        <taxon>Spiralia</taxon>
        <taxon>Lophotrochozoa</taxon>
        <taxon>Platyhelminthes</taxon>
        <taxon>Cestoda</taxon>
        <taxon>Eucestoda</taxon>
        <taxon>Cyclophyllidea</taxon>
        <taxon>Taeniidae</taxon>
        <taxon>Echinococcus</taxon>
        <taxon>Echinococcus granulosus group</taxon>
    </lineage>
</organism>
<dbReference type="SUPFAM" id="SSF57196">
    <property type="entry name" value="EGF/Laminin"/>
    <property type="match status" value="1"/>
</dbReference>
<dbReference type="Proteomes" id="UP000492820">
    <property type="component" value="Unassembled WGS sequence"/>
</dbReference>
<evidence type="ECO:0000313" key="7">
    <source>
        <dbReference type="WBParaSite" id="EgrG_000524400"/>
    </source>
</evidence>
<keyword evidence="2" id="KW-0472">Membrane</keyword>
<feature type="signal peptide" evidence="3">
    <location>
        <begin position="1"/>
        <end position="24"/>
    </location>
</feature>
<accession>A0A068WTE8</accession>